<dbReference type="GO" id="GO:0016020">
    <property type="term" value="C:membrane"/>
    <property type="evidence" value="ECO:0007669"/>
    <property type="project" value="UniProtKB-SubCell"/>
</dbReference>
<evidence type="ECO:0000313" key="9">
    <source>
        <dbReference type="EMBL" id="CAE7873293.1"/>
    </source>
</evidence>
<dbReference type="AlphaFoldDB" id="A0A813ALF5"/>
<dbReference type="PANTHER" id="PTHR12308">
    <property type="entry name" value="ANOCTAMIN"/>
    <property type="match status" value="1"/>
</dbReference>
<proteinExistence type="predicted"/>
<evidence type="ECO:0000256" key="6">
    <source>
        <dbReference type="SAM" id="MobiDB-lite"/>
    </source>
</evidence>
<evidence type="ECO:0000256" key="5">
    <source>
        <dbReference type="SAM" id="Coils"/>
    </source>
</evidence>
<feature type="compositionally biased region" description="Basic and acidic residues" evidence="6">
    <location>
        <begin position="255"/>
        <end position="276"/>
    </location>
</feature>
<dbReference type="Pfam" id="PF04547">
    <property type="entry name" value="Anoctamin"/>
    <property type="match status" value="1"/>
</dbReference>
<evidence type="ECO:0000256" key="2">
    <source>
        <dbReference type="ARBA" id="ARBA00022692"/>
    </source>
</evidence>
<feature type="coiled-coil region" evidence="5">
    <location>
        <begin position="299"/>
        <end position="326"/>
    </location>
</feature>
<dbReference type="GO" id="GO:0005254">
    <property type="term" value="F:chloride channel activity"/>
    <property type="evidence" value="ECO:0007669"/>
    <property type="project" value="TreeGrafter"/>
</dbReference>
<dbReference type="InterPro" id="IPR007632">
    <property type="entry name" value="Anoctamin"/>
</dbReference>
<protein>
    <submittedName>
        <fullName evidence="9">Ano10 protein</fullName>
    </submittedName>
</protein>
<comment type="subcellular location">
    <subcellularLocation>
        <location evidence="1">Membrane</location>
        <topology evidence="1">Multi-pass membrane protein</topology>
    </subcellularLocation>
</comment>
<evidence type="ECO:0000313" key="10">
    <source>
        <dbReference type="Proteomes" id="UP000601435"/>
    </source>
</evidence>
<evidence type="ECO:0000256" key="7">
    <source>
        <dbReference type="SAM" id="Phobius"/>
    </source>
</evidence>
<evidence type="ECO:0000259" key="8">
    <source>
        <dbReference type="Pfam" id="PF04547"/>
    </source>
</evidence>
<feature type="compositionally biased region" description="Low complexity" evidence="6">
    <location>
        <begin position="225"/>
        <end position="247"/>
    </location>
</feature>
<dbReference type="OrthoDB" id="296386at2759"/>
<dbReference type="InterPro" id="IPR049452">
    <property type="entry name" value="Anoctamin_TM"/>
</dbReference>
<gene>
    <name evidence="9" type="primary">Ano10</name>
    <name evidence="9" type="ORF">SNEC2469_LOCUS28325</name>
</gene>
<keyword evidence="4 7" id="KW-0472">Membrane</keyword>
<sequence>MRARAEAKAAADAAEKRARRAEKARLVEWFHGAALLEVCLFYWQHQLCDKFSYRRSVRARVAAQRCNLEDSEPSDMLASILPRLAEEHAAKLRADFAVVDALLKDGVQENYSEWIETIGRFGDPPQHVFLQHMGRMVQTNLRQIMDPGCAEALTTALLEKAQRKDSWIFSNGFSVTPAKRTGPRARRQRLLETAEDGPRRSAALDSDLGRQLRPTKLKATRKGAGESPAGPSGSAATIASAPSEISAPSPPSTEGENKRGQEWETGKGADKFRRSEQVQGGGSGSGWGSKKQNDWWKNAKKDFEEKAKAEKDVEEIKNLCVSLSRLVLRHDDQQAIDRTEKGFIMFCQTSRMLSVIPDLVRTIEAWTKMKEENPTGLTLPRRSAMLKQLLDLWYVRLEVVAETEESLRQARTMLILDQAGRIPYLQYNRQTEQLEIKTDRDPMELKAALECIKELQDLVLLPFTTLHFHAARWEFAPPKQTAPGIYWRGFATAEQAEQWQAGTTASESLLGPSLRMIVGDADVTANLNTFFIFAIITEIALLILPIILSYLEIAKEYAKMQKDSDSEDGQDVKPYSFLQWEAKKFPYEFGSWGGDKVNDFLDMAINYSVVACWGVIYPPMAAIAAIALFILLRLRIYRSLYVTRRPLPRASAGLGIWRTIFQCINVTAVACNVGLAALFFYPMRTRGFGHQLMFFLIFEHAILILQATVKFLISDSPVDVTNIGHYNEYVKKTMKKKMANDIYPAQTSLRHVDVSLNPDNIESEADSDSS</sequence>
<name>A0A813ALF5_9DINO</name>
<feature type="transmembrane region" description="Helical" evidence="7">
    <location>
        <begin position="656"/>
        <end position="680"/>
    </location>
</feature>
<dbReference type="PANTHER" id="PTHR12308:SF73">
    <property type="entry name" value="ANOCTAMIN"/>
    <property type="match status" value="1"/>
</dbReference>
<feature type="domain" description="Anoctamin transmembrane" evidence="8">
    <location>
        <begin position="527"/>
        <end position="722"/>
    </location>
</feature>
<feature type="compositionally biased region" description="Basic and acidic residues" evidence="6">
    <location>
        <begin position="189"/>
        <end position="199"/>
    </location>
</feature>
<feature type="transmembrane region" description="Helical" evidence="7">
    <location>
        <begin position="692"/>
        <end position="713"/>
    </location>
</feature>
<feature type="transmembrane region" description="Helical" evidence="7">
    <location>
        <begin position="610"/>
        <end position="636"/>
    </location>
</feature>
<feature type="transmembrane region" description="Helical" evidence="7">
    <location>
        <begin position="530"/>
        <end position="551"/>
    </location>
</feature>
<evidence type="ECO:0000256" key="1">
    <source>
        <dbReference type="ARBA" id="ARBA00004141"/>
    </source>
</evidence>
<keyword evidence="10" id="KW-1185">Reference proteome</keyword>
<reference evidence="9" key="1">
    <citation type="submission" date="2021-02" db="EMBL/GenBank/DDBJ databases">
        <authorList>
            <person name="Dougan E. K."/>
            <person name="Rhodes N."/>
            <person name="Thang M."/>
            <person name="Chan C."/>
        </authorList>
    </citation>
    <scope>NUCLEOTIDE SEQUENCE</scope>
</reference>
<comment type="caution">
    <text evidence="9">The sequence shown here is derived from an EMBL/GenBank/DDBJ whole genome shotgun (WGS) entry which is preliminary data.</text>
</comment>
<accession>A0A813ALF5</accession>
<keyword evidence="5" id="KW-0175">Coiled coil</keyword>
<dbReference type="Proteomes" id="UP000601435">
    <property type="component" value="Unassembled WGS sequence"/>
</dbReference>
<feature type="region of interest" description="Disordered" evidence="6">
    <location>
        <begin position="173"/>
        <end position="293"/>
    </location>
</feature>
<keyword evidence="2 7" id="KW-0812">Transmembrane</keyword>
<evidence type="ECO:0000256" key="4">
    <source>
        <dbReference type="ARBA" id="ARBA00023136"/>
    </source>
</evidence>
<organism evidence="9 10">
    <name type="scientific">Symbiodinium necroappetens</name>
    <dbReference type="NCBI Taxonomy" id="1628268"/>
    <lineage>
        <taxon>Eukaryota</taxon>
        <taxon>Sar</taxon>
        <taxon>Alveolata</taxon>
        <taxon>Dinophyceae</taxon>
        <taxon>Suessiales</taxon>
        <taxon>Symbiodiniaceae</taxon>
        <taxon>Symbiodinium</taxon>
    </lineage>
</organism>
<dbReference type="EMBL" id="CAJNJA010061287">
    <property type="protein sequence ID" value="CAE7873293.1"/>
    <property type="molecule type" value="Genomic_DNA"/>
</dbReference>
<evidence type="ECO:0000256" key="3">
    <source>
        <dbReference type="ARBA" id="ARBA00022989"/>
    </source>
</evidence>
<keyword evidence="3 7" id="KW-1133">Transmembrane helix</keyword>